<accession>A0A395HJ16</accession>
<dbReference type="VEuPathDB" id="FungiDB:BO97DRAFT_418141"/>
<feature type="signal peptide" evidence="1">
    <location>
        <begin position="1"/>
        <end position="20"/>
    </location>
</feature>
<protein>
    <submittedName>
        <fullName evidence="2">Uncharacterized protein</fullName>
    </submittedName>
</protein>
<gene>
    <name evidence="2" type="ORF">BO97DRAFT_418141</name>
</gene>
<name>A0A395HJ16_ASPHC</name>
<dbReference type="EMBL" id="KZ824322">
    <property type="protein sequence ID" value="RAL07922.1"/>
    <property type="molecule type" value="Genomic_DNA"/>
</dbReference>
<dbReference type="GeneID" id="37200798"/>
<keyword evidence="1" id="KW-0732">Signal</keyword>
<dbReference type="AlphaFoldDB" id="A0A395HJ16"/>
<sequence length="173" mass="19633">MVKLFLLFTVLGSSLPLIVAQSDSAAIGEMPKLDSEIEKQCYYNILCNITEEATPDIKIAWEALLANGIKIEPELLQFSCKALFQCVEETEQDRGTMSEIERLRESLSALVHETNWEEREDMYRKFFEEYGNAVIESRCRREHEICEAGLAAAEQFEYCVLGKKGMTESSTSA</sequence>
<keyword evidence="3" id="KW-1185">Reference proteome</keyword>
<dbReference type="Proteomes" id="UP000248961">
    <property type="component" value="Unassembled WGS sequence"/>
</dbReference>
<reference evidence="2 3" key="1">
    <citation type="submission" date="2018-02" db="EMBL/GenBank/DDBJ databases">
        <title>The genomes of Aspergillus section Nigri reveals drivers in fungal speciation.</title>
        <authorList>
            <consortium name="DOE Joint Genome Institute"/>
            <person name="Vesth T.C."/>
            <person name="Nybo J."/>
            <person name="Theobald S."/>
            <person name="Brandl J."/>
            <person name="Frisvad J.C."/>
            <person name="Nielsen K.F."/>
            <person name="Lyhne E.K."/>
            <person name="Kogle M.E."/>
            <person name="Kuo A."/>
            <person name="Riley R."/>
            <person name="Clum A."/>
            <person name="Nolan M."/>
            <person name="Lipzen A."/>
            <person name="Salamov A."/>
            <person name="Henrissat B."/>
            <person name="Wiebenga A."/>
            <person name="De vries R.P."/>
            <person name="Grigoriev I.V."/>
            <person name="Mortensen U.H."/>
            <person name="Andersen M.R."/>
            <person name="Baker S.E."/>
        </authorList>
    </citation>
    <scope>NUCLEOTIDE SEQUENCE [LARGE SCALE GENOMIC DNA]</scope>
    <source>
        <strain evidence="2 3">CBS 101889</strain>
    </source>
</reference>
<feature type="chain" id="PRO_5017314226" evidence="1">
    <location>
        <begin position="21"/>
        <end position="173"/>
    </location>
</feature>
<evidence type="ECO:0000256" key="1">
    <source>
        <dbReference type="SAM" id="SignalP"/>
    </source>
</evidence>
<evidence type="ECO:0000313" key="2">
    <source>
        <dbReference type="EMBL" id="RAL07922.1"/>
    </source>
</evidence>
<evidence type="ECO:0000313" key="3">
    <source>
        <dbReference type="Proteomes" id="UP000248961"/>
    </source>
</evidence>
<organism evidence="2 3">
    <name type="scientific">Aspergillus homomorphus (strain CBS 101889)</name>
    <dbReference type="NCBI Taxonomy" id="1450537"/>
    <lineage>
        <taxon>Eukaryota</taxon>
        <taxon>Fungi</taxon>
        <taxon>Dikarya</taxon>
        <taxon>Ascomycota</taxon>
        <taxon>Pezizomycotina</taxon>
        <taxon>Eurotiomycetes</taxon>
        <taxon>Eurotiomycetidae</taxon>
        <taxon>Eurotiales</taxon>
        <taxon>Aspergillaceae</taxon>
        <taxon>Aspergillus</taxon>
        <taxon>Aspergillus subgen. Circumdati</taxon>
    </lineage>
</organism>
<proteinExistence type="predicted"/>
<dbReference type="RefSeq" id="XP_025547076.1">
    <property type="nucleotide sequence ID" value="XM_025696509.1"/>
</dbReference>